<comment type="similarity">
    <text evidence="1">Belongs to the glycosyl hydrolase 13 family.</text>
</comment>
<dbReference type="Pfam" id="PF16657">
    <property type="entry name" value="Malt_amylase_C"/>
    <property type="match status" value="1"/>
</dbReference>
<dbReference type="GO" id="GO:0009313">
    <property type="term" value="P:oligosaccharide catabolic process"/>
    <property type="evidence" value="ECO:0007669"/>
    <property type="project" value="TreeGrafter"/>
</dbReference>
<dbReference type="SUPFAM" id="SSF51011">
    <property type="entry name" value="Glycosyl hydrolase domain"/>
    <property type="match status" value="1"/>
</dbReference>
<reference evidence="5 6" key="1">
    <citation type="submission" date="2018-05" db="EMBL/GenBank/DDBJ databases">
        <title>Genomic Encyclopedia of Type Strains, Phase IV (KMG-IV): sequencing the most valuable type-strain genomes for metagenomic binning, comparative biology and taxonomic classification.</title>
        <authorList>
            <person name="Goeker M."/>
        </authorList>
    </citation>
    <scope>NUCLEOTIDE SEQUENCE [LARGE SCALE GENOMIC DNA]</scope>
    <source>
        <strain evidence="5 6">DSM 16791</strain>
    </source>
</reference>
<dbReference type="FunFam" id="3.90.400.10:FF:000002">
    <property type="entry name" value="Sucrose isomerase"/>
    <property type="match status" value="1"/>
</dbReference>
<dbReference type="GO" id="GO:0004556">
    <property type="term" value="F:alpha-amylase activity"/>
    <property type="evidence" value="ECO:0007669"/>
    <property type="project" value="TreeGrafter"/>
</dbReference>
<dbReference type="CDD" id="cd11330">
    <property type="entry name" value="AmyAc_OligoGlu"/>
    <property type="match status" value="1"/>
</dbReference>
<feature type="domain" description="Glycosyl hydrolase family 13 catalytic" evidence="4">
    <location>
        <begin position="31"/>
        <end position="426"/>
    </location>
</feature>
<sequence>MSKDSSPDHAQHGAGTRGGNPHWWRGGVIYQVYPRSYQDSSGDGVGDLPGIITRLDHIASLGVDAIWLAPFFKSPMADMGYDVSDYCDVDPMFGSLSDFDRLIERAHELGLKIIIDQVLSHTSDKHAWFKESRSSRDNPKADWYVWADSKPDGTAPNNWLSVFGGPAWEWDSTRKQYYMHNFLASQPDLNFHNAEMEEALLKTVRFWLERGVDGFRLDTVNFFFHDAKLTDNPPLPKDADGDEFMGADAPDTNPYGFQDHLHDKSQPENVGFLKRLRSLLNEYDDRATVGEVGDGRRSLHTVAAYTNGGDKLNMCYTFDLLGPEFSAGHFRRAVSNFQKLVKDGWVCWAFSNHDVTRHVSRWMQPGDDQDHLARFSITLLASLRGSICLYQGEELGLEEADIAFEDLTDPYGIRFWPAFKGRDGCRTPMVWTRQAANGGFSDGARSWLPVPESHYHRAVDQQVHVTGSVLNHYRATLGFRKAHAMLVDGPMSFLDPDGEVLAFVRGEGTERLLFVFNFSREPAEWAVPPALAALEPAHMPGFGPSFDGTRVSLMGLDVFCARIGR</sequence>
<dbReference type="Proteomes" id="UP000246352">
    <property type="component" value="Unassembled WGS sequence"/>
</dbReference>
<organism evidence="5 6">
    <name type="scientific">Hoeflea marina</name>
    <dbReference type="NCBI Taxonomy" id="274592"/>
    <lineage>
        <taxon>Bacteria</taxon>
        <taxon>Pseudomonadati</taxon>
        <taxon>Pseudomonadota</taxon>
        <taxon>Alphaproteobacteria</taxon>
        <taxon>Hyphomicrobiales</taxon>
        <taxon>Rhizobiaceae</taxon>
        <taxon>Hoeflea</taxon>
    </lineage>
</organism>
<keyword evidence="3" id="KW-0326">Glycosidase</keyword>
<dbReference type="Gene3D" id="2.60.40.1180">
    <property type="entry name" value="Golgi alpha-mannosidase II"/>
    <property type="match status" value="1"/>
</dbReference>
<dbReference type="Pfam" id="PF00128">
    <property type="entry name" value="Alpha-amylase"/>
    <property type="match status" value="1"/>
</dbReference>
<comment type="caution">
    <text evidence="5">The sequence shown here is derived from an EMBL/GenBank/DDBJ whole genome shotgun (WGS) entry which is preliminary data.</text>
</comment>
<evidence type="ECO:0000313" key="5">
    <source>
        <dbReference type="EMBL" id="PWV97491.1"/>
    </source>
</evidence>
<evidence type="ECO:0000256" key="3">
    <source>
        <dbReference type="ARBA" id="ARBA00023295"/>
    </source>
</evidence>
<evidence type="ECO:0000256" key="2">
    <source>
        <dbReference type="ARBA" id="ARBA00022801"/>
    </source>
</evidence>
<dbReference type="Gene3D" id="3.20.20.80">
    <property type="entry name" value="Glycosidases"/>
    <property type="match status" value="2"/>
</dbReference>
<name>A0A317PFP6_9HYPH</name>
<dbReference type="OrthoDB" id="9805159at2"/>
<dbReference type="RefSeq" id="WP_110033807.1">
    <property type="nucleotide sequence ID" value="NZ_QGTR01000006.1"/>
</dbReference>
<dbReference type="InterPro" id="IPR013780">
    <property type="entry name" value="Glyco_hydro_b"/>
</dbReference>
<dbReference type="PANTHER" id="PTHR10357:SF179">
    <property type="entry name" value="NEUTRAL AND BASIC AMINO ACID TRANSPORT PROTEIN RBAT"/>
    <property type="match status" value="1"/>
</dbReference>
<proteinExistence type="inferred from homology"/>
<dbReference type="InterPro" id="IPR006047">
    <property type="entry name" value="GH13_cat_dom"/>
</dbReference>
<evidence type="ECO:0000256" key="1">
    <source>
        <dbReference type="ARBA" id="ARBA00008061"/>
    </source>
</evidence>
<dbReference type="SUPFAM" id="SSF51445">
    <property type="entry name" value="(Trans)glycosidases"/>
    <property type="match status" value="1"/>
</dbReference>
<dbReference type="AlphaFoldDB" id="A0A317PFP6"/>
<evidence type="ECO:0000259" key="4">
    <source>
        <dbReference type="SMART" id="SM00642"/>
    </source>
</evidence>
<dbReference type="InterPro" id="IPR045857">
    <property type="entry name" value="O16G_dom_2"/>
</dbReference>
<dbReference type="SMART" id="SM00642">
    <property type="entry name" value="Aamy"/>
    <property type="match status" value="1"/>
</dbReference>
<gene>
    <name evidence="5" type="ORF">DFR52_10614</name>
</gene>
<keyword evidence="6" id="KW-1185">Reference proteome</keyword>
<dbReference type="InterPro" id="IPR032091">
    <property type="entry name" value="Malt_amylase-like_C"/>
</dbReference>
<evidence type="ECO:0000313" key="6">
    <source>
        <dbReference type="Proteomes" id="UP000246352"/>
    </source>
</evidence>
<dbReference type="EMBL" id="QGTR01000006">
    <property type="protein sequence ID" value="PWV97491.1"/>
    <property type="molecule type" value="Genomic_DNA"/>
</dbReference>
<accession>A0A317PFP6</accession>
<keyword evidence="2" id="KW-0378">Hydrolase</keyword>
<dbReference type="PANTHER" id="PTHR10357">
    <property type="entry name" value="ALPHA-AMYLASE FAMILY MEMBER"/>
    <property type="match status" value="1"/>
</dbReference>
<protein>
    <submittedName>
        <fullName evidence="5">Alpha-glucosidase</fullName>
    </submittedName>
</protein>
<dbReference type="InterPro" id="IPR017853">
    <property type="entry name" value="GH"/>
</dbReference>
<dbReference type="Gene3D" id="3.90.400.10">
    <property type="entry name" value="Oligo-1,6-glucosidase, Domain 2"/>
    <property type="match status" value="1"/>
</dbReference>